<feature type="region of interest" description="Disordered" evidence="1">
    <location>
        <begin position="293"/>
        <end position="407"/>
    </location>
</feature>
<accession>A0A183F7J3</accession>
<feature type="compositionally biased region" description="Basic and acidic residues" evidence="1">
    <location>
        <begin position="310"/>
        <end position="323"/>
    </location>
</feature>
<protein>
    <submittedName>
        <fullName evidence="4">TOG domain-containing protein</fullName>
    </submittedName>
</protein>
<dbReference type="OrthoDB" id="5798326at2759"/>
<reference evidence="4" key="2">
    <citation type="submission" date="2019-09" db="UniProtKB">
        <authorList>
            <consortium name="WormBaseParasite"/>
        </authorList>
    </citation>
    <scope>IDENTIFICATION</scope>
</reference>
<evidence type="ECO:0000313" key="4">
    <source>
        <dbReference type="WBParaSite" id="HPBE_0000213501-mRNA-1"/>
    </source>
</evidence>
<keyword evidence="3" id="KW-1185">Reference proteome</keyword>
<dbReference type="Proteomes" id="UP000050761">
    <property type="component" value="Unassembled WGS sequence"/>
</dbReference>
<feature type="compositionally biased region" description="Basic and acidic residues" evidence="1">
    <location>
        <begin position="346"/>
        <end position="362"/>
    </location>
</feature>
<evidence type="ECO:0000256" key="1">
    <source>
        <dbReference type="SAM" id="MobiDB-lite"/>
    </source>
</evidence>
<dbReference type="WBParaSite" id="HPBE_0000213501-mRNA-1">
    <property type="protein sequence ID" value="HPBE_0000213501-mRNA-1"/>
    <property type="gene ID" value="HPBE_0000213501"/>
</dbReference>
<dbReference type="AlphaFoldDB" id="A0A183F7J3"/>
<sequence>MRFIDMAVSSGDSTMRKLCVELYSIRFGCDPQMTERLLTTLSSAISNRLLSEEERLAVLGLKSLGMSSLRVELCGLLFDLYSSALAFAKPGQHIPRNALLSILNEGLNDPKLRGAALGTIRSLCTNGRSAVLPLSYGREAGRLLSAIVECSAFLVKPEVLLAVQRKVCEEAVRNPVSPIYREILASFLSCNHELVPPPVQIARTVMSRCVVSDGLEHLRSLCDVITRPRVQMLARQEVLRRFAALGRAVTDDAVDDSESVNTMNGTTAQEYESFDKRISDIVNECKVKGDRVEEAAVSQPATSSLPSASDDAKRNEVKDKESGDTITSGNIEQRTKSSRKAGSGEAQEKETKRSERGPEPVAKKTKMVKKTEPDTKTEERTVLMEGGGSWTREGSIFYNSTDSPSGSPPGLWAWHDFGSCPATPTSSIDSSVCPCL</sequence>
<name>A0A183F7J3_HELPZ</name>
<accession>A0A3P7UHL7</accession>
<reference evidence="2 3" key="1">
    <citation type="submission" date="2018-11" db="EMBL/GenBank/DDBJ databases">
        <authorList>
            <consortium name="Pathogen Informatics"/>
        </authorList>
    </citation>
    <scope>NUCLEOTIDE SEQUENCE [LARGE SCALE GENOMIC DNA]</scope>
</reference>
<dbReference type="EMBL" id="UZAH01002887">
    <property type="protein sequence ID" value="VDO23284.1"/>
    <property type="molecule type" value="Genomic_DNA"/>
</dbReference>
<organism evidence="3 4">
    <name type="scientific">Heligmosomoides polygyrus</name>
    <name type="common">Parasitic roundworm</name>
    <dbReference type="NCBI Taxonomy" id="6339"/>
    <lineage>
        <taxon>Eukaryota</taxon>
        <taxon>Metazoa</taxon>
        <taxon>Ecdysozoa</taxon>
        <taxon>Nematoda</taxon>
        <taxon>Chromadorea</taxon>
        <taxon>Rhabditida</taxon>
        <taxon>Rhabditina</taxon>
        <taxon>Rhabditomorpha</taxon>
        <taxon>Strongyloidea</taxon>
        <taxon>Heligmosomidae</taxon>
        <taxon>Heligmosomoides</taxon>
    </lineage>
</organism>
<evidence type="ECO:0000313" key="3">
    <source>
        <dbReference type="Proteomes" id="UP000050761"/>
    </source>
</evidence>
<feature type="compositionally biased region" description="Basic and acidic residues" evidence="1">
    <location>
        <begin position="369"/>
        <end position="382"/>
    </location>
</feature>
<proteinExistence type="predicted"/>
<gene>
    <name evidence="2" type="ORF">HPBE_LOCUS2136</name>
</gene>
<evidence type="ECO:0000313" key="2">
    <source>
        <dbReference type="EMBL" id="VDO23284.1"/>
    </source>
</evidence>